<gene>
    <name evidence="3" type="ORF">CHLRE_10g431200v5</name>
</gene>
<dbReference type="Proteomes" id="UP000006906">
    <property type="component" value="Chromosome 10"/>
</dbReference>
<evidence type="ECO:0000256" key="1">
    <source>
        <dbReference type="SAM" id="MobiDB-lite"/>
    </source>
</evidence>
<keyword evidence="2" id="KW-0732">Signal</keyword>
<feature type="region of interest" description="Disordered" evidence="1">
    <location>
        <begin position="318"/>
        <end position="338"/>
    </location>
</feature>
<proteinExistence type="predicted"/>
<feature type="compositionally biased region" description="Low complexity" evidence="1">
    <location>
        <begin position="711"/>
        <end position="723"/>
    </location>
</feature>
<protein>
    <recommendedName>
        <fullName evidence="5">Methyl-accepting transducer domain-containing protein</fullName>
    </recommendedName>
</protein>
<feature type="compositionally biased region" description="Low complexity" evidence="1">
    <location>
        <begin position="690"/>
        <end position="699"/>
    </location>
</feature>
<feature type="compositionally biased region" description="Low complexity" evidence="1">
    <location>
        <begin position="29"/>
        <end position="49"/>
    </location>
</feature>
<feature type="region of interest" description="Disordered" evidence="1">
    <location>
        <begin position="96"/>
        <end position="139"/>
    </location>
</feature>
<dbReference type="Gramene" id="PNW77317">
    <property type="protein sequence ID" value="PNW77317"/>
    <property type="gene ID" value="CHLRE_10g431200v5"/>
</dbReference>
<feature type="compositionally biased region" description="Acidic residues" evidence="1">
    <location>
        <begin position="649"/>
        <end position="658"/>
    </location>
</feature>
<accession>A0A2K3D9V8</accession>
<name>A0A2K3D9V8_CHLRE</name>
<feature type="region of interest" description="Disordered" evidence="1">
    <location>
        <begin position="690"/>
        <end position="723"/>
    </location>
</feature>
<feature type="region of interest" description="Disordered" evidence="1">
    <location>
        <begin position="21"/>
        <end position="70"/>
    </location>
</feature>
<dbReference type="OrthoDB" id="551170at2759"/>
<feature type="region of interest" description="Disordered" evidence="1">
    <location>
        <begin position="210"/>
        <end position="244"/>
    </location>
</feature>
<evidence type="ECO:0008006" key="5">
    <source>
        <dbReference type="Google" id="ProtNLM"/>
    </source>
</evidence>
<feature type="region of interest" description="Disordered" evidence="1">
    <location>
        <begin position="992"/>
        <end position="1033"/>
    </location>
</feature>
<dbReference type="GeneID" id="5728078"/>
<dbReference type="OMA" id="WSNKAYN"/>
<sequence length="2194" mass="214018">MRLRTVGALLAALVLLAQSPVPSWGSRDGSQPQAASSGSSSSSSNAGGATESAQTSTPATDEDASGSFGSDLGAAAAELLNPRSWDVIAPEVVLPTERGSHGRVSSDKPATTAGASHKSARGSSPDPCSHQHTAHERHGHAVLSRAVGLLRGAAGALAVRLREAAQRAGGGVLRGVEHTASDMAHDLRDPSAWEENPWVAEEVQRLLQEERDQGHTGQQQQGSKERQQSGQAGDGAVAAGPHPRGGAGCGVGSLAAAMGVEGHVRALVKELHTLVATLEALSRPAADLSSPQQLQPLADGAAAARRHTEDLRLALQAAAAAGPAETERPGEGEAGAPLPSAAAAIGPWLVEIIEYTERQLGHAEELVRAALGYGEHGAAATAHDIVSAAADWVHSAMVLLRDTATPAPTGSGTSAPPRPVTGTAPAAAAAGAAPLASALLGKHRSGQQHREAAGMCGGSASDSANSFETCSFADMTVPVAGMPPTPHLPASFDELPADAGAARAVLSTLPPATLAVVGRELLVGACGEAQRLKNLAAFPQEHGAGMGAAVDGGESSVIRDRLFLAFVKAASDAHAALEHLDAHNGDAMPSSSTHVATAIDELLRCRARLGDLLRDVAEFSPAGATYRAPDAAASPEPHQQQPQAGIAEEPTEQGEEGEEAARGRHIPGMAVIQAAWSRAAHAAGALGDALHLHPGSQDAAGGGAGSEERQQQQQQQRKSSAWPFGGAEASYVTAAAAVLDAEAFDVGNEAAGNPQQLPQLPVYHAPKPPPLRLTAALRAAMQHTADTAAAARDRVTALLHNAVAAASQAIATAKAATLPRPPRHPHPAIAARKAAEAAAAAAQAAADAAGSSSHKAWGGIRSIGALLWAPVQAVRERVGGWHGPAPEAATAGAGDAVADATAEALDAKLMRVWRSAVEQLEASAASFDSVQRMLLTMPRLGAVSGLGAAGDTLMGGASDAAGAAGPKPGQPPATLTVEPLLKACRRRAVTGIVGGSGEGQQQDAGADVCEDEDENATAAGHASSDGAAQASREAAVSPSAAALRAVEAAGAALQDFLSRTGARLGTTARGQATHAQAAAKEAAGAAATAAHQAGAAVAAAGHATHDAVAAAASAAGNTATARAAQHAASAVCHGTQHAAHAGAEAAQHAVDGVNCAAHRASDAVRDSIMCGATSLGSAAVGAADMIRSARHSAGCAVRDAAAGVASAAGGAAYRLGAAVVGSRELAEDSVKRTARVARSVAQAMRAAAEAAAQGVASAGKQATGAVAGAGRSAAEELHSAVGTAQHEVEAAGEAVRHGASSAADAARKAGQATAGAAAAAAGALQSGVGHAGAEVTGAAADVAQKAQHGAEHAAEKVAEAAADAARNAAGAAATVGRRTAWLGARLWLKAQFAWVSAPVKAARAVWRVYTLPIWLWRRLRDLPPPLALAPPLERAAEAVAGKVAETERRGAQSAGEVLQRLSAAAHVLPPPSAPDARKLRRGDAVLSGATAAAEDLGAAVATATRAAAQHVAGAASDAAGTATEAVAGALDHARAATEGFLDAAGTALSPRDGHHHLAPRHAHPQLPHGIQAVRAAAACTAENAWDAACCVAGAAADSAACWGAAGDILAHDVVSSVAKGAHTVGETMAAVPSAAAAAVSRAAQAASGAAGDAAAAVKGGVDRVAEATRDAAAAARLAAECAAAGVGSAACKALEAVRLAAECAAAGVGSAACKAAEVAAAAARGAMHSVEGAAHLVGDAAMAAGAKARHTAEAAAAATVAAADAARKATATAAHRAVDKAAAAGGAATSAAARAAQAIENAMRDAAADVAGRTGVAASGVKHAAANAAHALASGAAAAGHAMADATERATEAAFAAAWEGVETVVDAAATAAGTAGAATRAAREAATKAAAGVADGAAAAAHAAQRAAAKTGATLGAAVRAGQEAAAHGGEAVEEHAAAAVGAVRGAIHAASEGAARLGHSAGAVGEEAFERLADAEQAPVGAAERAAASVTNTAAAAARGAAAVARATVQGGRQLASHLHPSRPPASAAGHGKAQQQQQPQPSAPQPPESRLACSGDDCFDLADTLIDSLLAPLGSAAAGPATAGAAAAADGGGAGASWLAAGRPPGGGAAVITMTMPRDELMAVAADLYGPVGAGLGRADVAAGLMAAAAAAGAGGGGGDGEEGGGHGGVLGRVREAVAEKLHDAAVRIKP</sequence>
<reference evidence="3 4" key="1">
    <citation type="journal article" date="2007" name="Science">
        <title>The Chlamydomonas genome reveals the evolution of key animal and plant functions.</title>
        <authorList>
            <person name="Merchant S.S."/>
            <person name="Prochnik S.E."/>
            <person name="Vallon O."/>
            <person name="Harris E.H."/>
            <person name="Karpowicz S.J."/>
            <person name="Witman G.B."/>
            <person name="Terry A."/>
            <person name="Salamov A."/>
            <person name="Fritz-Laylin L.K."/>
            <person name="Marechal-Drouard L."/>
            <person name="Marshall W.F."/>
            <person name="Qu L.H."/>
            <person name="Nelson D.R."/>
            <person name="Sanderfoot A.A."/>
            <person name="Spalding M.H."/>
            <person name="Kapitonov V.V."/>
            <person name="Ren Q."/>
            <person name="Ferris P."/>
            <person name="Lindquist E."/>
            <person name="Shapiro H."/>
            <person name="Lucas S.M."/>
            <person name="Grimwood J."/>
            <person name="Schmutz J."/>
            <person name="Cardol P."/>
            <person name="Cerutti H."/>
            <person name="Chanfreau G."/>
            <person name="Chen C.L."/>
            <person name="Cognat V."/>
            <person name="Croft M.T."/>
            <person name="Dent R."/>
            <person name="Dutcher S."/>
            <person name="Fernandez E."/>
            <person name="Fukuzawa H."/>
            <person name="Gonzalez-Ballester D."/>
            <person name="Gonzalez-Halphen D."/>
            <person name="Hallmann A."/>
            <person name="Hanikenne M."/>
            <person name="Hippler M."/>
            <person name="Inwood W."/>
            <person name="Jabbari K."/>
            <person name="Kalanon M."/>
            <person name="Kuras R."/>
            <person name="Lefebvre P.A."/>
            <person name="Lemaire S.D."/>
            <person name="Lobanov A.V."/>
            <person name="Lohr M."/>
            <person name="Manuell A."/>
            <person name="Meier I."/>
            <person name="Mets L."/>
            <person name="Mittag M."/>
            <person name="Mittelmeier T."/>
            <person name="Moroney J.V."/>
            <person name="Moseley J."/>
            <person name="Napoli C."/>
            <person name="Nedelcu A.M."/>
            <person name="Niyogi K."/>
            <person name="Novoselov S.V."/>
            <person name="Paulsen I.T."/>
            <person name="Pazour G."/>
            <person name="Purton S."/>
            <person name="Ral J.P."/>
            <person name="Riano-Pachon D.M."/>
            <person name="Riekhof W."/>
            <person name="Rymarquis L."/>
            <person name="Schroda M."/>
            <person name="Stern D."/>
            <person name="Umen J."/>
            <person name="Willows R."/>
            <person name="Wilson N."/>
            <person name="Zimmer S.L."/>
            <person name="Allmer J."/>
            <person name="Balk J."/>
            <person name="Bisova K."/>
            <person name="Chen C.J."/>
            <person name="Elias M."/>
            <person name="Gendler K."/>
            <person name="Hauser C."/>
            <person name="Lamb M.R."/>
            <person name="Ledford H."/>
            <person name="Long J.C."/>
            <person name="Minagawa J."/>
            <person name="Page M.D."/>
            <person name="Pan J."/>
            <person name="Pootakham W."/>
            <person name="Roje S."/>
            <person name="Rose A."/>
            <person name="Stahlberg E."/>
            <person name="Terauchi A.M."/>
            <person name="Yang P."/>
            <person name="Ball S."/>
            <person name="Bowler C."/>
            <person name="Dieckmann C.L."/>
            <person name="Gladyshev V.N."/>
            <person name="Green P."/>
            <person name="Jorgensen R."/>
            <person name="Mayfield S."/>
            <person name="Mueller-Roeber B."/>
            <person name="Rajamani S."/>
            <person name="Sayre R.T."/>
            <person name="Brokstein P."/>
            <person name="Dubchak I."/>
            <person name="Goodstein D."/>
            <person name="Hornick L."/>
            <person name="Huang Y.W."/>
            <person name="Jhaveri J."/>
            <person name="Luo Y."/>
            <person name="Martinez D."/>
            <person name="Ngau W.C."/>
            <person name="Otillar B."/>
            <person name="Poliakov A."/>
            <person name="Porter A."/>
            <person name="Szajkowski L."/>
            <person name="Werner G."/>
            <person name="Zhou K."/>
            <person name="Grigoriev I.V."/>
            <person name="Rokhsar D.S."/>
            <person name="Grossman A.R."/>
        </authorList>
    </citation>
    <scope>NUCLEOTIDE SEQUENCE [LARGE SCALE GENOMIC DNA]</scope>
    <source>
        <strain evidence="4">CC-503</strain>
    </source>
</reference>
<feature type="region of interest" description="Disordered" evidence="1">
    <location>
        <begin position="627"/>
        <end position="661"/>
    </location>
</feature>
<feature type="region of interest" description="Disordered" evidence="1">
    <location>
        <begin position="2017"/>
        <end position="2054"/>
    </location>
</feature>
<evidence type="ECO:0000313" key="4">
    <source>
        <dbReference type="Proteomes" id="UP000006906"/>
    </source>
</evidence>
<dbReference type="EMBL" id="CM008971">
    <property type="protein sequence ID" value="PNW77317.1"/>
    <property type="molecule type" value="Genomic_DNA"/>
</dbReference>
<feature type="region of interest" description="Disordered" evidence="1">
    <location>
        <begin position="404"/>
        <end position="427"/>
    </location>
</feature>
<evidence type="ECO:0000256" key="2">
    <source>
        <dbReference type="SAM" id="SignalP"/>
    </source>
</evidence>
<keyword evidence="4" id="KW-1185">Reference proteome</keyword>
<organism evidence="3 4">
    <name type="scientific">Chlamydomonas reinhardtii</name>
    <name type="common">Chlamydomonas smithii</name>
    <dbReference type="NCBI Taxonomy" id="3055"/>
    <lineage>
        <taxon>Eukaryota</taxon>
        <taxon>Viridiplantae</taxon>
        <taxon>Chlorophyta</taxon>
        <taxon>core chlorophytes</taxon>
        <taxon>Chlorophyceae</taxon>
        <taxon>CS clade</taxon>
        <taxon>Chlamydomonadales</taxon>
        <taxon>Chlamydomonadaceae</taxon>
        <taxon>Chlamydomonas</taxon>
    </lineage>
</organism>
<dbReference type="KEGG" id="cre:CHLRE_10g431200v5"/>
<feature type="chain" id="PRO_5014398552" description="Methyl-accepting transducer domain-containing protein" evidence="2">
    <location>
        <begin position="26"/>
        <end position="2194"/>
    </location>
</feature>
<dbReference type="ExpressionAtlas" id="A0A2K3D9V8">
    <property type="expression patterns" value="baseline"/>
</dbReference>
<evidence type="ECO:0000313" key="3">
    <source>
        <dbReference type="EMBL" id="PNW77317.1"/>
    </source>
</evidence>
<feature type="signal peptide" evidence="2">
    <location>
        <begin position="1"/>
        <end position="25"/>
    </location>
</feature>
<dbReference type="RefSeq" id="XP_042920047.1">
    <property type="nucleotide sequence ID" value="XM_043066650.1"/>
</dbReference>
<dbReference type="STRING" id="3055.A0A2K3D9V8"/>
<dbReference type="InParanoid" id="A0A2K3D9V8"/>